<comment type="function">
    <text evidence="1">Catalyzes the ATP-dependent phosphorylation of thiamine-monophosphate (TMP) to form thiamine-pyrophosphate (TPP), the active form of vitamin B1.</text>
</comment>
<dbReference type="PANTHER" id="PTHR30270:SF0">
    <property type="entry name" value="THIAMINE-MONOPHOSPHATE KINASE"/>
    <property type="match status" value="1"/>
</dbReference>
<dbReference type="InterPro" id="IPR036921">
    <property type="entry name" value="PurM-like_N_sf"/>
</dbReference>
<dbReference type="Gene3D" id="3.90.650.10">
    <property type="entry name" value="PurM-like C-terminal domain"/>
    <property type="match status" value="1"/>
</dbReference>
<keyword evidence="1" id="KW-0808">Transferase</keyword>
<dbReference type="GO" id="GO:0009228">
    <property type="term" value="P:thiamine biosynthetic process"/>
    <property type="evidence" value="ECO:0007669"/>
    <property type="project" value="UniProtKB-KW"/>
</dbReference>
<evidence type="ECO:0000259" key="3">
    <source>
        <dbReference type="Pfam" id="PF02769"/>
    </source>
</evidence>
<dbReference type="InterPro" id="IPR036676">
    <property type="entry name" value="PurM-like_C_sf"/>
</dbReference>
<dbReference type="PIRSF" id="PIRSF005303">
    <property type="entry name" value="Thiam_monoph_kin"/>
    <property type="match status" value="1"/>
</dbReference>
<evidence type="ECO:0000259" key="2">
    <source>
        <dbReference type="Pfam" id="PF00586"/>
    </source>
</evidence>
<feature type="binding site" evidence="1">
    <location>
        <position position="43"/>
    </location>
    <ligand>
        <name>Mg(2+)</name>
        <dbReference type="ChEBI" id="CHEBI:18420"/>
        <label>1</label>
    </ligand>
</feature>
<feature type="binding site" evidence="1">
    <location>
        <position position="51"/>
    </location>
    <ligand>
        <name>substrate</name>
    </ligand>
</feature>
<dbReference type="UniPathway" id="UPA00060">
    <property type="reaction ID" value="UER00142"/>
</dbReference>
<keyword evidence="1" id="KW-0784">Thiamine biosynthesis</keyword>
<keyword evidence="1" id="KW-0067">ATP-binding</keyword>
<feature type="binding site" evidence="1">
    <location>
        <position position="121"/>
    </location>
    <ligand>
        <name>Mg(2+)</name>
        <dbReference type="ChEBI" id="CHEBI:18420"/>
        <label>1</label>
    </ligand>
</feature>
<dbReference type="NCBIfam" id="TIGR01379">
    <property type="entry name" value="thiL"/>
    <property type="match status" value="1"/>
</dbReference>
<feature type="binding site" evidence="1">
    <location>
        <position position="212"/>
    </location>
    <ligand>
        <name>Mg(2+)</name>
        <dbReference type="ChEBI" id="CHEBI:18420"/>
        <label>5</label>
    </ligand>
</feature>
<feature type="binding site" evidence="1">
    <location>
        <position position="209"/>
    </location>
    <ligand>
        <name>Mg(2+)</name>
        <dbReference type="ChEBI" id="CHEBI:18420"/>
        <label>3</label>
    </ligand>
</feature>
<dbReference type="AlphaFoldDB" id="A0A1H9G2F3"/>
<feature type="binding site" evidence="1">
    <location>
        <position position="318"/>
    </location>
    <ligand>
        <name>substrate</name>
    </ligand>
</feature>
<keyword evidence="1" id="KW-0460">Magnesium</keyword>
<comment type="caution">
    <text evidence="1">Lacks conserved residue(s) required for the propagation of feature annotation.</text>
</comment>
<feature type="binding site" evidence="1">
    <location>
        <position position="27"/>
    </location>
    <ligand>
        <name>Mg(2+)</name>
        <dbReference type="ChEBI" id="CHEBI:18420"/>
        <label>4</label>
    </ligand>
</feature>
<comment type="similarity">
    <text evidence="1">Belongs to the thiamine-monophosphate kinase family.</text>
</comment>
<name>A0A1H9G2F3_9BACI</name>
<dbReference type="GO" id="GO:0009030">
    <property type="term" value="F:thiamine-phosphate kinase activity"/>
    <property type="evidence" value="ECO:0007669"/>
    <property type="project" value="UniProtKB-UniRule"/>
</dbReference>
<sequence length="326" mass="36740">MDEFSFIRAIQPKYYKHSSVIKGIGDDGAVIQPSSGTQLVIATDTMVENVHFSLEYMTFEDVGFRVLAANLSDLAAMGSQPVYYLVNVSSPHSISNDELIRMMNGMKELADHYHMDLIGGDTTSGQELVITVTVFGEVQPNKKRLRSTAQPNDIVFVTGYLGESGYGYQLIQDGYDESNRYFHQRHKRPEPRIDFVEVNQSIQRLCLNDVSDGISSELNEIVQASGVSILINWDRLPIHPSMIELEHKRLEKLVLSTGEDFELVGTCSRSDWEHVQTNCKNNGINVTKIGEVLAYKHQKPTVYIEKNHVKKRLNQSGYQHGNDKGD</sequence>
<comment type="catalytic activity">
    <reaction evidence="1">
        <text>thiamine phosphate + ATP = thiamine diphosphate + ADP</text>
        <dbReference type="Rhea" id="RHEA:15913"/>
        <dbReference type="ChEBI" id="CHEBI:30616"/>
        <dbReference type="ChEBI" id="CHEBI:37575"/>
        <dbReference type="ChEBI" id="CHEBI:58937"/>
        <dbReference type="ChEBI" id="CHEBI:456216"/>
        <dbReference type="EC" id="2.7.4.16"/>
    </reaction>
</comment>
<evidence type="ECO:0000313" key="5">
    <source>
        <dbReference type="Proteomes" id="UP000199427"/>
    </source>
</evidence>
<evidence type="ECO:0000256" key="1">
    <source>
        <dbReference type="HAMAP-Rule" id="MF_02128"/>
    </source>
</evidence>
<reference evidence="4 5" key="1">
    <citation type="submission" date="2016-10" db="EMBL/GenBank/DDBJ databases">
        <authorList>
            <person name="de Groot N.N."/>
        </authorList>
    </citation>
    <scope>NUCLEOTIDE SEQUENCE [LARGE SCALE GENOMIC DNA]</scope>
    <source>
        <strain evidence="4 5">DSM 21633</strain>
    </source>
</reference>
<dbReference type="EC" id="2.7.4.16" evidence="1"/>
<dbReference type="PANTHER" id="PTHR30270">
    <property type="entry name" value="THIAMINE-MONOPHOSPHATE KINASE"/>
    <property type="match status" value="1"/>
</dbReference>
<dbReference type="EMBL" id="FOES01000014">
    <property type="protein sequence ID" value="SEQ44249.1"/>
    <property type="molecule type" value="Genomic_DNA"/>
</dbReference>
<dbReference type="GO" id="GO:0000287">
    <property type="term" value="F:magnesium ion binding"/>
    <property type="evidence" value="ECO:0007669"/>
    <property type="project" value="UniProtKB-UniRule"/>
</dbReference>
<dbReference type="Proteomes" id="UP000199427">
    <property type="component" value="Unassembled WGS sequence"/>
</dbReference>
<feature type="binding site" evidence="1">
    <location>
        <position position="146"/>
    </location>
    <ligand>
        <name>ATP</name>
        <dbReference type="ChEBI" id="CHEBI:30616"/>
    </ligand>
</feature>
<gene>
    <name evidence="1" type="primary">thiL</name>
    <name evidence="4" type="ORF">SAMN05216362_1145</name>
</gene>
<dbReference type="InterPro" id="IPR010918">
    <property type="entry name" value="PurM-like_C_dom"/>
</dbReference>
<keyword evidence="1" id="KW-0547">Nucleotide-binding</keyword>
<dbReference type="Pfam" id="PF00586">
    <property type="entry name" value="AIRS"/>
    <property type="match status" value="1"/>
</dbReference>
<accession>A0A1H9G2F3</accession>
<feature type="domain" description="PurM-like C-terminal" evidence="3">
    <location>
        <begin position="150"/>
        <end position="300"/>
    </location>
</feature>
<dbReference type="STRING" id="571933.SAMN05216362_1145"/>
<dbReference type="GO" id="GO:0009229">
    <property type="term" value="P:thiamine diphosphate biosynthetic process"/>
    <property type="evidence" value="ECO:0007669"/>
    <property type="project" value="UniProtKB-UniRule"/>
</dbReference>
<dbReference type="OrthoDB" id="9802811at2"/>
<organism evidence="4 5">
    <name type="scientific">Piscibacillus halophilus</name>
    <dbReference type="NCBI Taxonomy" id="571933"/>
    <lineage>
        <taxon>Bacteria</taxon>
        <taxon>Bacillati</taxon>
        <taxon>Bacillota</taxon>
        <taxon>Bacilli</taxon>
        <taxon>Bacillales</taxon>
        <taxon>Bacillaceae</taxon>
        <taxon>Piscibacillus</taxon>
    </lineage>
</organism>
<proteinExistence type="inferred from homology"/>
<feature type="binding site" evidence="1">
    <location>
        <position position="44"/>
    </location>
    <ligand>
        <name>Mg(2+)</name>
        <dbReference type="ChEBI" id="CHEBI:18420"/>
        <label>2</label>
    </ligand>
</feature>
<dbReference type="CDD" id="cd02194">
    <property type="entry name" value="ThiL"/>
    <property type="match status" value="1"/>
</dbReference>
<feature type="binding site" evidence="1">
    <location>
        <position position="44"/>
    </location>
    <ligand>
        <name>Mg(2+)</name>
        <dbReference type="ChEBI" id="CHEBI:18420"/>
        <label>1</label>
    </ligand>
</feature>
<feature type="binding site" evidence="1">
    <location>
        <position position="211"/>
    </location>
    <ligand>
        <name>ATP</name>
        <dbReference type="ChEBI" id="CHEBI:30616"/>
    </ligand>
</feature>
<keyword evidence="1 4" id="KW-0418">Kinase</keyword>
<feature type="binding site" evidence="1">
    <location>
        <position position="259"/>
    </location>
    <ligand>
        <name>substrate</name>
    </ligand>
</feature>
<keyword evidence="1" id="KW-0479">Metal-binding</keyword>
<protein>
    <recommendedName>
        <fullName evidence="1">Thiamine-monophosphate kinase</fullName>
        <shortName evidence="1">TMP kinase</shortName>
        <shortName evidence="1">Thiamine-phosphate kinase</shortName>
        <ecNumber evidence="1">2.7.4.16</ecNumber>
    </recommendedName>
</protein>
<feature type="binding site" evidence="1">
    <location>
        <position position="73"/>
    </location>
    <ligand>
        <name>Mg(2+)</name>
        <dbReference type="ChEBI" id="CHEBI:18420"/>
        <label>2</label>
    </ligand>
</feature>
<comment type="pathway">
    <text evidence="1">Cofactor biosynthesis; thiamine diphosphate biosynthesis; thiamine diphosphate from thiamine phosphate: step 1/1.</text>
</comment>
<feature type="binding site" evidence="1">
    <location>
        <begin position="120"/>
        <end position="121"/>
    </location>
    <ligand>
        <name>ATP</name>
        <dbReference type="ChEBI" id="CHEBI:30616"/>
    </ligand>
</feature>
<dbReference type="Gene3D" id="3.30.1330.10">
    <property type="entry name" value="PurM-like, N-terminal domain"/>
    <property type="match status" value="1"/>
</dbReference>
<dbReference type="InterPro" id="IPR006283">
    <property type="entry name" value="ThiL-like"/>
</dbReference>
<evidence type="ECO:0000313" key="4">
    <source>
        <dbReference type="EMBL" id="SEQ44249.1"/>
    </source>
</evidence>
<feature type="binding site" evidence="1">
    <location>
        <position position="73"/>
    </location>
    <ligand>
        <name>Mg(2+)</name>
        <dbReference type="ChEBI" id="CHEBI:18420"/>
        <label>4</label>
    </ligand>
</feature>
<dbReference type="SUPFAM" id="SSF56042">
    <property type="entry name" value="PurM C-terminal domain-like"/>
    <property type="match status" value="1"/>
</dbReference>
<feature type="domain" description="PurM-like N-terminal" evidence="2">
    <location>
        <begin position="25"/>
        <end position="138"/>
    </location>
</feature>
<keyword evidence="5" id="KW-1185">Reference proteome</keyword>
<dbReference type="SUPFAM" id="SSF55326">
    <property type="entry name" value="PurM N-terminal domain-like"/>
    <property type="match status" value="1"/>
</dbReference>
<comment type="miscellaneous">
    <text evidence="1">Reaction mechanism of ThiL seems to utilize a direct, inline transfer of the gamma-phosphate of ATP to TMP rather than a phosphorylated enzyme intermediate.</text>
</comment>
<feature type="binding site" evidence="1">
    <location>
        <position position="73"/>
    </location>
    <ligand>
        <name>Mg(2+)</name>
        <dbReference type="ChEBI" id="CHEBI:18420"/>
        <label>3</label>
    </ligand>
</feature>
<dbReference type="GO" id="GO:0005524">
    <property type="term" value="F:ATP binding"/>
    <property type="evidence" value="ECO:0007669"/>
    <property type="project" value="UniProtKB-UniRule"/>
</dbReference>
<dbReference type="Pfam" id="PF02769">
    <property type="entry name" value="AIRS_C"/>
    <property type="match status" value="1"/>
</dbReference>
<feature type="binding site" evidence="1">
    <location>
        <position position="27"/>
    </location>
    <ligand>
        <name>Mg(2+)</name>
        <dbReference type="ChEBI" id="CHEBI:18420"/>
        <label>3</label>
    </ligand>
</feature>
<dbReference type="InterPro" id="IPR016188">
    <property type="entry name" value="PurM-like_N"/>
</dbReference>
<dbReference type="RefSeq" id="WP_091773499.1">
    <property type="nucleotide sequence ID" value="NZ_FOES01000014.1"/>
</dbReference>
<dbReference type="HAMAP" id="MF_02128">
    <property type="entry name" value="TMP_kinase"/>
    <property type="match status" value="1"/>
</dbReference>